<sequence>MKTARASVGLLAILAFLCVLPVFSSSQTQTEVTDTTPSCSEQTSLTLILQGNDTEASFRCPATWTLKPQDVTKVCRESECTNADDTLESFVPGATLTHDSAKSVYTLALPTDRQDKTFYYNCAEPASNAHAAKGTGRGGSNKTCKITVKVLASEGKQTVTCAAGETHVATVSAIGNAVTLTCPESSTLKPEDVLQVFDDRDGRCASAVALTSLVDGALSAATPATQAKTASSQYVFSVNQLPEETQQLCYKCVTPANDRKKDASTECMLKLTVKSGAAALATASISVGVLASLASFLSAN</sequence>
<keyword evidence="1" id="KW-0472">Membrane</keyword>
<accession>F0VDK2</accession>
<dbReference type="RefSeq" id="XP_003881828.1">
    <property type="nucleotide sequence ID" value="XM_003881779.1"/>
</dbReference>
<gene>
    <name evidence="5" type="ORF">BN1204_015870</name>
    <name evidence="4" type="ORF">NCLIV_015870</name>
</gene>
<dbReference type="Proteomes" id="UP000007494">
    <property type="component" value="Chromosome VI"/>
</dbReference>
<feature type="transmembrane region" description="Helical" evidence="1">
    <location>
        <begin position="277"/>
        <end position="297"/>
    </location>
</feature>
<protein>
    <submittedName>
        <fullName evidence="4">SRS domain-containing protein</fullName>
    </submittedName>
</protein>
<dbReference type="Gene3D" id="2.60.40.1320">
    <property type="entry name" value="SRS domain"/>
    <property type="match status" value="2"/>
</dbReference>
<dbReference type="EMBL" id="LN714480">
    <property type="protein sequence ID" value="CEL65754.1"/>
    <property type="molecule type" value="Genomic_DNA"/>
</dbReference>
<dbReference type="AlphaFoldDB" id="F0VDK2"/>
<reference evidence="6" key="3">
    <citation type="journal article" date="2012" name="PLoS Pathog.">
        <title>Comparative genomics of the apicomplexan parasites Toxoplasma gondii and Neospora caninum: Coccidia differing in host range and transmission strategy.</title>
        <authorList>
            <person name="Reid A.J."/>
            <person name="Vermont S.J."/>
            <person name="Cotton J.A."/>
            <person name="Harris D."/>
            <person name="Hill-Cawthorne G.A."/>
            <person name="Konen-Waisman S."/>
            <person name="Latham S.M."/>
            <person name="Mourier T."/>
            <person name="Norton R."/>
            <person name="Quail M.A."/>
            <person name="Sanders M."/>
            <person name="Shanmugam D."/>
            <person name="Sohal A."/>
            <person name="Wasmuth J.D."/>
            <person name="Brunk B."/>
            <person name="Grigg M.E."/>
            <person name="Howard J.C."/>
            <person name="Parkinson J."/>
            <person name="Roos D.S."/>
            <person name="Trees A.J."/>
            <person name="Berriman M."/>
            <person name="Pain A."/>
            <person name="Wastling J.M."/>
        </authorList>
    </citation>
    <scope>NUCLEOTIDE SEQUENCE [LARGE SCALE GENOMIC DNA]</scope>
    <source>
        <strain evidence="6">Liverpool</strain>
    </source>
</reference>
<evidence type="ECO:0000256" key="1">
    <source>
        <dbReference type="SAM" id="Phobius"/>
    </source>
</evidence>
<dbReference type="eggNOG" id="ENOG502QYY9">
    <property type="taxonomic scope" value="Eukaryota"/>
</dbReference>
<feature type="domain" description="SRS" evidence="3">
    <location>
        <begin position="157"/>
        <end position="273"/>
    </location>
</feature>
<keyword evidence="6" id="KW-1185">Reference proteome</keyword>
<reference evidence="4" key="2">
    <citation type="submission" date="2011-03" db="EMBL/GenBank/DDBJ databases">
        <title>Comparative genomics and transcriptomics of Neospora caninum and Toxoplasma gondii.</title>
        <authorList>
            <person name="Reid A.J."/>
            <person name="Sohal A."/>
            <person name="Harris D."/>
            <person name="Quail M."/>
            <person name="Sanders M."/>
            <person name="Berriman M."/>
            <person name="Wastling J.M."/>
            <person name="Pain A."/>
        </authorList>
    </citation>
    <scope>NUCLEOTIDE SEQUENCE</scope>
    <source>
        <strain evidence="4">Liverpool</strain>
    </source>
</reference>
<dbReference type="GO" id="GO:0016020">
    <property type="term" value="C:membrane"/>
    <property type="evidence" value="ECO:0007669"/>
    <property type="project" value="InterPro"/>
</dbReference>
<dbReference type="OMA" id="CRESECT"/>
<dbReference type="InterPro" id="IPR007226">
    <property type="entry name" value="SRS_dom"/>
</dbReference>
<keyword evidence="2" id="KW-0732">Signal</keyword>
<evidence type="ECO:0000313" key="5">
    <source>
        <dbReference type="EMBL" id="CEL65754.1"/>
    </source>
</evidence>
<feature type="signal peptide" evidence="2">
    <location>
        <begin position="1"/>
        <end position="26"/>
    </location>
</feature>
<evidence type="ECO:0000313" key="4">
    <source>
        <dbReference type="EMBL" id="CBZ51795.1"/>
    </source>
</evidence>
<reference evidence="5" key="4">
    <citation type="journal article" date="2015" name="PLoS ONE">
        <title>Comprehensive Evaluation of Toxoplasma gondii VEG and Neospora caninum LIV Genomes with Tachyzoite Stage Transcriptome and Proteome Defines Novel Transcript Features.</title>
        <authorList>
            <person name="Ramaprasad A."/>
            <person name="Mourier T."/>
            <person name="Naeem R."/>
            <person name="Malas T.B."/>
            <person name="Moussa E."/>
            <person name="Panigrahi A."/>
            <person name="Vermont S.J."/>
            <person name="Otto T.D."/>
            <person name="Wastling J."/>
            <person name="Pain A."/>
        </authorList>
    </citation>
    <scope>NUCLEOTIDE SEQUENCE</scope>
    <source>
        <strain evidence="5">Liverpool</strain>
    </source>
</reference>
<dbReference type="SUPFAM" id="SSF74877">
    <property type="entry name" value="Major surface antigen p30, SAG1"/>
    <property type="match status" value="2"/>
</dbReference>
<dbReference type="Pfam" id="PF04092">
    <property type="entry name" value="SAG"/>
    <property type="match status" value="2"/>
</dbReference>
<reference evidence="4" key="1">
    <citation type="submission" date="2011-02" db="EMBL/GenBank/DDBJ databases">
        <authorList>
            <person name="Aslett M."/>
        </authorList>
    </citation>
    <scope>NUCLEOTIDE SEQUENCE</scope>
    <source>
        <strain evidence="4">Liverpool</strain>
    </source>
</reference>
<dbReference type="InterPro" id="IPR036755">
    <property type="entry name" value="SRS_dom_sf"/>
</dbReference>
<dbReference type="OrthoDB" id="331015at2759"/>
<feature type="chain" id="PRO_5007655051" evidence="2">
    <location>
        <begin position="27"/>
        <end position="300"/>
    </location>
</feature>
<keyword evidence="1" id="KW-0812">Transmembrane</keyword>
<organism evidence="4 6">
    <name type="scientific">Neospora caninum (strain Liverpool)</name>
    <dbReference type="NCBI Taxonomy" id="572307"/>
    <lineage>
        <taxon>Eukaryota</taxon>
        <taxon>Sar</taxon>
        <taxon>Alveolata</taxon>
        <taxon>Apicomplexa</taxon>
        <taxon>Conoidasida</taxon>
        <taxon>Coccidia</taxon>
        <taxon>Eucoccidiorida</taxon>
        <taxon>Eimeriorina</taxon>
        <taxon>Sarcocystidae</taxon>
        <taxon>Neospora</taxon>
    </lineage>
</organism>
<dbReference type="InParanoid" id="F0VDK2"/>
<name>F0VDK2_NEOCL</name>
<proteinExistence type="predicted"/>
<keyword evidence="1" id="KW-1133">Transmembrane helix</keyword>
<dbReference type="EMBL" id="FR823387">
    <property type="protein sequence ID" value="CBZ51795.1"/>
    <property type="molecule type" value="Genomic_DNA"/>
</dbReference>
<feature type="domain" description="SRS" evidence="3">
    <location>
        <begin position="39"/>
        <end position="150"/>
    </location>
</feature>
<evidence type="ECO:0000259" key="3">
    <source>
        <dbReference type="Pfam" id="PF04092"/>
    </source>
</evidence>
<evidence type="ECO:0000313" key="6">
    <source>
        <dbReference type="Proteomes" id="UP000007494"/>
    </source>
</evidence>
<evidence type="ECO:0000256" key="2">
    <source>
        <dbReference type="SAM" id="SignalP"/>
    </source>
</evidence>
<dbReference type="GeneID" id="13444346"/>
<dbReference type="VEuPathDB" id="ToxoDB:NCLIV_015870"/>